<accession>X1EFS1</accession>
<sequence length="39" mass="4621">LEKIVKERFDFTSGLDPDVLPPMVDFKMDDTQEFMLEED</sequence>
<evidence type="ECO:0000313" key="1">
    <source>
        <dbReference type="EMBL" id="GAH15979.1"/>
    </source>
</evidence>
<dbReference type="EMBL" id="BART01035603">
    <property type="protein sequence ID" value="GAH15979.1"/>
    <property type="molecule type" value="Genomic_DNA"/>
</dbReference>
<comment type="caution">
    <text evidence="1">The sequence shown here is derived from an EMBL/GenBank/DDBJ whole genome shotgun (WGS) entry which is preliminary data.</text>
</comment>
<name>X1EFS1_9ZZZZ</name>
<gene>
    <name evidence="1" type="ORF">S01H4_60395</name>
</gene>
<protein>
    <submittedName>
        <fullName evidence="1">Uncharacterized protein</fullName>
    </submittedName>
</protein>
<organism evidence="1">
    <name type="scientific">marine sediment metagenome</name>
    <dbReference type="NCBI Taxonomy" id="412755"/>
    <lineage>
        <taxon>unclassified sequences</taxon>
        <taxon>metagenomes</taxon>
        <taxon>ecological metagenomes</taxon>
    </lineage>
</organism>
<feature type="non-terminal residue" evidence="1">
    <location>
        <position position="1"/>
    </location>
</feature>
<reference evidence="1" key="1">
    <citation type="journal article" date="2014" name="Front. Microbiol.">
        <title>High frequency of phylogenetically diverse reductive dehalogenase-homologous genes in deep subseafloor sedimentary metagenomes.</title>
        <authorList>
            <person name="Kawai M."/>
            <person name="Futagami T."/>
            <person name="Toyoda A."/>
            <person name="Takaki Y."/>
            <person name="Nishi S."/>
            <person name="Hori S."/>
            <person name="Arai W."/>
            <person name="Tsubouchi T."/>
            <person name="Morono Y."/>
            <person name="Uchiyama I."/>
            <person name="Ito T."/>
            <person name="Fujiyama A."/>
            <person name="Inagaki F."/>
            <person name="Takami H."/>
        </authorList>
    </citation>
    <scope>NUCLEOTIDE SEQUENCE</scope>
    <source>
        <strain evidence="1">Expedition CK06-06</strain>
    </source>
</reference>
<proteinExistence type="predicted"/>
<dbReference type="AlphaFoldDB" id="X1EFS1"/>